<dbReference type="InterPro" id="IPR001141">
    <property type="entry name" value="Ribosomal_eL27"/>
</dbReference>
<dbReference type="Pfam" id="PF01777">
    <property type="entry name" value="Ribosomal_L27e"/>
    <property type="match status" value="1"/>
</dbReference>
<dbReference type="GeneID" id="10447355"/>
<organism evidence="4 5">
    <name type="scientific">Cryptomonas paramaecium</name>
    <dbReference type="NCBI Taxonomy" id="2898"/>
    <lineage>
        <taxon>Eukaryota</taxon>
        <taxon>Cryptophyceae</taxon>
        <taxon>Cryptomonadales</taxon>
        <taxon>Cryptomonadaceae</taxon>
        <taxon>Cryptomonas</taxon>
    </lineage>
</organism>
<evidence type="ECO:0000256" key="2">
    <source>
        <dbReference type="ARBA" id="ARBA00022980"/>
    </source>
</evidence>
<dbReference type="GO" id="GO:0006412">
    <property type="term" value="P:translation"/>
    <property type="evidence" value="ECO:0007669"/>
    <property type="project" value="InterPro"/>
</dbReference>
<keyword evidence="3" id="KW-0687">Ribonucleoprotein</keyword>
<sequence length="140" mass="16466">MALIHKQGKIVILLSGRFAGCKAVIVSNNHQRKKFENCVLLGISKYPSRYFKKKSKVSDAKSNKIKVFIKKVNKNHFFVTRYNVNFGEENGKLIRKFALNYIKNKKLQAKNNGEKNFIKNLLSEQCLFDKNKWFFERLKF</sequence>
<gene>
    <name evidence="4" type="primary">rpl27</name>
    <name evidence="4" type="ORF">CPARA_3gp439</name>
</gene>
<keyword evidence="2 4" id="KW-0689">Ribosomal protein</keyword>
<dbReference type="CDD" id="cd06090">
    <property type="entry name" value="KOW_RPL27"/>
    <property type="match status" value="1"/>
</dbReference>
<dbReference type="SUPFAM" id="SSF50104">
    <property type="entry name" value="Translation proteins SH3-like domain"/>
    <property type="match status" value="1"/>
</dbReference>
<keyword evidence="4" id="KW-0542">Nucleomorph</keyword>
<proteinExistence type="inferred from homology"/>
<dbReference type="AlphaFoldDB" id="F2HIH3"/>
<dbReference type="InterPro" id="IPR041991">
    <property type="entry name" value="Ribosomal_eL27_KOW"/>
</dbReference>
<name>F2HIH3_9CRYP</name>
<dbReference type="RefSeq" id="XP_003239995.1">
    <property type="nucleotide sequence ID" value="XM_003239947.1"/>
</dbReference>
<dbReference type="Proteomes" id="UP000243423">
    <property type="component" value="Nucleomorph 3"/>
</dbReference>
<protein>
    <submittedName>
        <fullName evidence="4">60S ribosomal protein L27</fullName>
    </submittedName>
</protein>
<reference evidence="4 5" key="1">
    <citation type="journal article" date="2011" name="Genome Biol. Evol.">
        <title>Complete nucleomorph genome sequence of the nonphotosynthetic alga Cryptomonas paramecium reveals a core nucleomorph gene set.</title>
        <authorList>
            <person name="Tanifuji G."/>
            <person name="Onodera N.T."/>
            <person name="Wheeler T.J."/>
            <person name="Dlutek M."/>
            <person name="Donaher N."/>
            <person name="Archibald J.M."/>
        </authorList>
    </citation>
    <scope>NUCLEOTIDE SEQUENCE [LARGE SCALE GENOMIC DNA]</scope>
    <source>
        <strain evidence="4 5">CCAP977/2A</strain>
    </source>
</reference>
<evidence type="ECO:0000313" key="5">
    <source>
        <dbReference type="Proteomes" id="UP000243423"/>
    </source>
</evidence>
<evidence type="ECO:0000313" key="4">
    <source>
        <dbReference type="EMBL" id="AEA39097.1"/>
    </source>
</evidence>
<dbReference type="GO" id="GO:0003735">
    <property type="term" value="F:structural constituent of ribosome"/>
    <property type="evidence" value="ECO:0007669"/>
    <property type="project" value="InterPro"/>
</dbReference>
<dbReference type="Gene3D" id="2.30.30.770">
    <property type="match status" value="1"/>
</dbReference>
<geneLocation type="nucleomorph" evidence="4"/>
<accession>F2HIH3</accession>
<dbReference type="EMBL" id="CP002174">
    <property type="protein sequence ID" value="AEA39097.1"/>
    <property type="molecule type" value="Genomic_DNA"/>
</dbReference>
<dbReference type="InterPro" id="IPR038655">
    <property type="entry name" value="Ribosomal_eL27_sf"/>
</dbReference>
<dbReference type="InterPro" id="IPR008991">
    <property type="entry name" value="Translation_prot_SH3-like_sf"/>
</dbReference>
<dbReference type="SMR" id="F2HIH3"/>
<dbReference type="GO" id="GO:1990904">
    <property type="term" value="C:ribonucleoprotein complex"/>
    <property type="evidence" value="ECO:0007669"/>
    <property type="project" value="UniProtKB-KW"/>
</dbReference>
<dbReference type="GO" id="GO:0005840">
    <property type="term" value="C:ribosome"/>
    <property type="evidence" value="ECO:0007669"/>
    <property type="project" value="UniProtKB-KW"/>
</dbReference>
<dbReference type="PANTHER" id="PTHR10497">
    <property type="entry name" value="60S RIBOSOMAL PROTEIN L27"/>
    <property type="match status" value="1"/>
</dbReference>
<evidence type="ECO:0000256" key="3">
    <source>
        <dbReference type="ARBA" id="ARBA00023274"/>
    </source>
</evidence>
<comment type="similarity">
    <text evidence="1">Belongs to the eukaryotic ribosomal protein eL27 family.</text>
</comment>
<evidence type="ECO:0000256" key="1">
    <source>
        <dbReference type="ARBA" id="ARBA00009124"/>
    </source>
</evidence>